<sequence>MMLTTLILLAAIQTAPDGCAVTASDGMPPDMRRPNGVQQWNDWASSRVAQGWMAQTVERAATEDDAEVIAAVRAAYEAEHGRQPDPVFDPRRAWFDAEGDETFVLFVAPQGCAAGPAPDYVAALIDGETSEVREITGDVVIVRGSYRPVRLTGGARTQ</sequence>
<protein>
    <submittedName>
        <fullName evidence="1">Uncharacterized protein</fullName>
    </submittedName>
</protein>
<evidence type="ECO:0000313" key="2">
    <source>
        <dbReference type="Proteomes" id="UP001595379"/>
    </source>
</evidence>
<gene>
    <name evidence="1" type="ORF">ACFOOR_01220</name>
</gene>
<accession>A0ABV6ZTJ7</accession>
<proteinExistence type="predicted"/>
<dbReference type="EMBL" id="JBHRSV010000001">
    <property type="protein sequence ID" value="MFC2924718.1"/>
    <property type="molecule type" value="Genomic_DNA"/>
</dbReference>
<evidence type="ECO:0000313" key="1">
    <source>
        <dbReference type="EMBL" id="MFC2924718.1"/>
    </source>
</evidence>
<dbReference type="RefSeq" id="WP_343163571.1">
    <property type="nucleotide sequence ID" value="NZ_JBHRSV010000001.1"/>
</dbReference>
<dbReference type="Proteomes" id="UP001595379">
    <property type="component" value="Unassembled WGS sequence"/>
</dbReference>
<comment type="caution">
    <text evidence="1">The sequence shown here is derived from an EMBL/GenBank/DDBJ whole genome shotgun (WGS) entry which is preliminary data.</text>
</comment>
<reference evidence="2" key="1">
    <citation type="journal article" date="2019" name="Int. J. Syst. Evol. Microbiol.">
        <title>The Global Catalogue of Microorganisms (GCM) 10K type strain sequencing project: providing services to taxonomists for standard genome sequencing and annotation.</title>
        <authorList>
            <consortium name="The Broad Institute Genomics Platform"/>
            <consortium name="The Broad Institute Genome Sequencing Center for Infectious Disease"/>
            <person name="Wu L."/>
            <person name="Ma J."/>
        </authorList>
    </citation>
    <scope>NUCLEOTIDE SEQUENCE [LARGE SCALE GENOMIC DNA]</scope>
    <source>
        <strain evidence="2">KCTC 52487</strain>
    </source>
</reference>
<name>A0ABV6ZTJ7_9PROT</name>
<keyword evidence="2" id="KW-1185">Reference proteome</keyword>
<organism evidence="1 2">
    <name type="scientific">Hyphobacterium vulgare</name>
    <dbReference type="NCBI Taxonomy" id="1736751"/>
    <lineage>
        <taxon>Bacteria</taxon>
        <taxon>Pseudomonadati</taxon>
        <taxon>Pseudomonadota</taxon>
        <taxon>Alphaproteobacteria</taxon>
        <taxon>Maricaulales</taxon>
        <taxon>Maricaulaceae</taxon>
        <taxon>Hyphobacterium</taxon>
    </lineage>
</organism>